<evidence type="ECO:0000313" key="2">
    <source>
        <dbReference type="EMBL" id="CAD7702812.1"/>
    </source>
</evidence>
<keyword evidence="1" id="KW-1133">Transmembrane helix</keyword>
<sequence length="460" mass="48132">MPHRALAALGRALDPQLGAAHLCPADRDAIAAPPCCHDCRYSVRAHKALRSPPLSPAFPALPSPSRPGSSCVCRGLFGRSSLPVQRDPLAEVLAIRADVERQISGLQAELRPLIRNLEAEVASAALANLVDQKNKIVDKFEATKASLVALESAVAGVGLSGGRRVNRELRAVDATLGDLVKRASKIRSDLASLTLRIRSELSPEVAALLEAAQKLRSDALNAQAAISEASDGRQVLELCAALVEKIEKGGDPGREVSHAVQCIEGLSPSEQPGVAEQVAELDAQATKVVEAYAAAFVGAAEADGRSVEEVLKGLKDSFPWTPSRRLGVLGGGGGRGGGGGGYGGYGGPGDGYGDGERVGALWPGLLVAIVLYIVALPASLRAHEAIMSNYEMWTSRGDRRLPTDSFFEYLMPFEESIVFDPVPSSGEGQGGNDRANGGYKVSGGMFALSVLLSKAVAARY</sequence>
<keyword evidence="3" id="KW-1185">Reference proteome</keyword>
<evidence type="ECO:0000256" key="1">
    <source>
        <dbReference type="SAM" id="Phobius"/>
    </source>
</evidence>
<keyword evidence="1" id="KW-0812">Transmembrane</keyword>
<feature type="transmembrane region" description="Helical" evidence="1">
    <location>
        <begin position="360"/>
        <end position="380"/>
    </location>
</feature>
<proteinExistence type="predicted"/>
<comment type="caution">
    <text evidence="2">The sequence shown here is derived from an EMBL/GenBank/DDBJ whole genome shotgun (WGS) entry which is preliminary data.</text>
</comment>
<name>A0A8S1J572_9CHLO</name>
<reference evidence="2" key="1">
    <citation type="submission" date="2020-12" db="EMBL/GenBank/DDBJ databases">
        <authorList>
            <person name="Iha C."/>
        </authorList>
    </citation>
    <scope>NUCLEOTIDE SEQUENCE</scope>
</reference>
<dbReference type="AlphaFoldDB" id="A0A8S1J572"/>
<accession>A0A8S1J572</accession>
<organism evidence="2 3">
    <name type="scientific">Ostreobium quekettii</name>
    <dbReference type="NCBI Taxonomy" id="121088"/>
    <lineage>
        <taxon>Eukaryota</taxon>
        <taxon>Viridiplantae</taxon>
        <taxon>Chlorophyta</taxon>
        <taxon>core chlorophytes</taxon>
        <taxon>Ulvophyceae</taxon>
        <taxon>TCBD clade</taxon>
        <taxon>Bryopsidales</taxon>
        <taxon>Ostreobineae</taxon>
        <taxon>Ostreobiaceae</taxon>
        <taxon>Ostreobium</taxon>
    </lineage>
</organism>
<dbReference type="Proteomes" id="UP000708148">
    <property type="component" value="Unassembled WGS sequence"/>
</dbReference>
<protein>
    <submittedName>
        <fullName evidence="2">Uncharacterized protein</fullName>
    </submittedName>
</protein>
<gene>
    <name evidence="2" type="ORF">OSTQU699_LOCUS8169</name>
</gene>
<keyword evidence="1" id="KW-0472">Membrane</keyword>
<evidence type="ECO:0000313" key="3">
    <source>
        <dbReference type="Proteomes" id="UP000708148"/>
    </source>
</evidence>
<dbReference type="EMBL" id="CAJHUC010001957">
    <property type="protein sequence ID" value="CAD7702812.1"/>
    <property type="molecule type" value="Genomic_DNA"/>
</dbReference>